<dbReference type="CDD" id="cd05466">
    <property type="entry name" value="PBP2_LTTR_substrate"/>
    <property type="match status" value="1"/>
</dbReference>
<dbReference type="Gene3D" id="3.40.190.290">
    <property type="match status" value="1"/>
</dbReference>
<keyword evidence="4" id="KW-0804">Transcription</keyword>
<dbReference type="SUPFAM" id="SSF46785">
    <property type="entry name" value="Winged helix' DNA-binding domain"/>
    <property type="match status" value="1"/>
</dbReference>
<evidence type="ECO:0000256" key="1">
    <source>
        <dbReference type="ARBA" id="ARBA00009437"/>
    </source>
</evidence>
<proteinExistence type="inferred from homology"/>
<evidence type="ECO:0000313" key="6">
    <source>
        <dbReference type="EMBL" id="QSL94668.1"/>
    </source>
</evidence>
<dbReference type="InterPro" id="IPR036388">
    <property type="entry name" value="WH-like_DNA-bd_sf"/>
</dbReference>
<sequence length="303" mass="33042">MEVNWLEDFLTLAVTRNFSRAAEMRNVTQPAFSRRIQILEAWAGASLIDRSMFPITLTPAGEAFRRTAQEILETLRHGREEMQGLVPAGGEVITISASHTLAVSFFADWHAELQQSVGRVNARVLADNVAACAEALIAGTCDLMLAYSDSGVANIIGLDRYPSVLLASDRLVPVSGPGPTGDALYSFSGKQRIPYLCYPSNSFLGRMTRSVVERESLANSLEYRFECSMADVLKRGVIAGVGVAWVPERVVRDELASGALVLAGDDQHTISLGITLYRKAEISSPQVEKIWTRALEQSAFCEG</sequence>
<dbReference type="Pfam" id="PF03466">
    <property type="entry name" value="LysR_substrate"/>
    <property type="match status" value="1"/>
</dbReference>
<dbReference type="PRINTS" id="PR00039">
    <property type="entry name" value="HTHLYSR"/>
</dbReference>
<dbReference type="InterPro" id="IPR036390">
    <property type="entry name" value="WH_DNA-bd_sf"/>
</dbReference>
<reference evidence="6 7" key="1">
    <citation type="submission" date="2021-02" db="EMBL/GenBank/DDBJ databases">
        <title>Whole genome sequencing of Pseudomonas alcaliphila strain SM2.</title>
        <authorList>
            <person name="Alshamsi M.S."/>
            <person name="Sudalaimuthuasari N."/>
            <person name="Kundu B."/>
            <person name="AlMaskari R.S."/>
            <person name="Elmahi Y."/>
            <person name="Mundra S."/>
            <person name="Chandran S."/>
            <person name="Malik S."/>
            <person name="Hazzouri K.M."/>
            <person name="Amiri K.M.A."/>
        </authorList>
    </citation>
    <scope>NUCLEOTIDE SEQUENCE [LARGE SCALE GENOMIC DNA]</scope>
    <source>
        <strain evidence="6 7">SM2</strain>
    </source>
</reference>
<evidence type="ECO:0000256" key="2">
    <source>
        <dbReference type="ARBA" id="ARBA00023015"/>
    </source>
</evidence>
<protein>
    <submittedName>
        <fullName evidence="6">LysR family transcriptional regulator</fullName>
    </submittedName>
</protein>
<dbReference type="SUPFAM" id="SSF53850">
    <property type="entry name" value="Periplasmic binding protein-like II"/>
    <property type="match status" value="1"/>
</dbReference>
<gene>
    <name evidence="6" type="ORF">JWV26_10030</name>
</gene>
<feature type="domain" description="HTH lysR-type" evidence="5">
    <location>
        <begin position="1"/>
        <end position="58"/>
    </location>
</feature>
<dbReference type="InterPro" id="IPR005119">
    <property type="entry name" value="LysR_subst-bd"/>
</dbReference>
<dbReference type="Gene3D" id="1.10.10.10">
    <property type="entry name" value="Winged helix-like DNA-binding domain superfamily/Winged helix DNA-binding domain"/>
    <property type="match status" value="1"/>
</dbReference>
<dbReference type="KEGG" id="pty:JWV26_10030"/>
<organism evidence="6 7">
    <name type="scientific">Ectopseudomonas toyotomiensis</name>
    <dbReference type="NCBI Taxonomy" id="554344"/>
    <lineage>
        <taxon>Bacteria</taxon>
        <taxon>Pseudomonadati</taxon>
        <taxon>Pseudomonadota</taxon>
        <taxon>Gammaproteobacteria</taxon>
        <taxon>Pseudomonadales</taxon>
        <taxon>Pseudomonadaceae</taxon>
        <taxon>Ectopseudomonas</taxon>
    </lineage>
</organism>
<evidence type="ECO:0000256" key="4">
    <source>
        <dbReference type="ARBA" id="ARBA00023163"/>
    </source>
</evidence>
<name>A0ABD7E1R5_9GAMM</name>
<keyword evidence="3" id="KW-0238">DNA-binding</keyword>
<evidence type="ECO:0000259" key="5">
    <source>
        <dbReference type="PROSITE" id="PS50931"/>
    </source>
</evidence>
<evidence type="ECO:0000313" key="7">
    <source>
        <dbReference type="Proteomes" id="UP000663658"/>
    </source>
</evidence>
<keyword evidence="2" id="KW-0805">Transcription regulation</keyword>
<dbReference type="PANTHER" id="PTHR30126:SF2">
    <property type="entry name" value="HTH-TYPE TRANSCRIPTIONAL REGULATOR YJIE"/>
    <property type="match status" value="1"/>
</dbReference>
<accession>A0ABD7E1R5</accession>
<dbReference type="GO" id="GO:0003677">
    <property type="term" value="F:DNA binding"/>
    <property type="evidence" value="ECO:0007669"/>
    <property type="project" value="UniProtKB-KW"/>
</dbReference>
<dbReference type="RefSeq" id="WP_206418957.1">
    <property type="nucleotide sequence ID" value="NZ_CP070505.1"/>
</dbReference>
<dbReference type="PANTHER" id="PTHR30126">
    <property type="entry name" value="HTH-TYPE TRANSCRIPTIONAL REGULATOR"/>
    <property type="match status" value="1"/>
</dbReference>
<dbReference type="AlphaFoldDB" id="A0ABD7E1R5"/>
<evidence type="ECO:0000256" key="3">
    <source>
        <dbReference type="ARBA" id="ARBA00023125"/>
    </source>
</evidence>
<comment type="similarity">
    <text evidence="1">Belongs to the LysR transcriptional regulatory family.</text>
</comment>
<dbReference type="Pfam" id="PF00126">
    <property type="entry name" value="HTH_1"/>
    <property type="match status" value="1"/>
</dbReference>
<dbReference type="InterPro" id="IPR000847">
    <property type="entry name" value="LysR_HTH_N"/>
</dbReference>
<dbReference type="Proteomes" id="UP000663658">
    <property type="component" value="Chromosome"/>
</dbReference>
<dbReference type="EMBL" id="CP070505">
    <property type="protein sequence ID" value="QSL94668.1"/>
    <property type="molecule type" value="Genomic_DNA"/>
</dbReference>
<dbReference type="PROSITE" id="PS50931">
    <property type="entry name" value="HTH_LYSR"/>
    <property type="match status" value="1"/>
</dbReference>